<dbReference type="Proteomes" id="UP000678499">
    <property type="component" value="Unassembled WGS sequence"/>
</dbReference>
<feature type="non-terminal residue" evidence="2">
    <location>
        <position position="119"/>
    </location>
</feature>
<accession>A0A7R9BVP5</accession>
<name>A0A7R9BVP5_9CRUS</name>
<dbReference type="PANTHER" id="PTHR11571:SF253">
    <property type="entry name" value="S-TRANSFERASE, PUTATIVE-RELATED"/>
    <property type="match status" value="1"/>
</dbReference>
<dbReference type="Gene3D" id="1.20.1050.130">
    <property type="match status" value="1"/>
</dbReference>
<dbReference type="InterPro" id="IPR004045">
    <property type="entry name" value="Glutathione_S-Trfase_N"/>
</dbReference>
<organism evidence="2">
    <name type="scientific">Notodromas monacha</name>
    <dbReference type="NCBI Taxonomy" id="399045"/>
    <lineage>
        <taxon>Eukaryota</taxon>
        <taxon>Metazoa</taxon>
        <taxon>Ecdysozoa</taxon>
        <taxon>Arthropoda</taxon>
        <taxon>Crustacea</taxon>
        <taxon>Oligostraca</taxon>
        <taxon>Ostracoda</taxon>
        <taxon>Podocopa</taxon>
        <taxon>Podocopida</taxon>
        <taxon>Cypridocopina</taxon>
        <taxon>Cypridoidea</taxon>
        <taxon>Cyprididae</taxon>
        <taxon>Notodromas</taxon>
    </lineage>
</organism>
<dbReference type="AlphaFoldDB" id="A0A7R9BVP5"/>
<dbReference type="GO" id="GO:0004364">
    <property type="term" value="F:glutathione transferase activity"/>
    <property type="evidence" value="ECO:0007669"/>
    <property type="project" value="UniProtKB-ARBA"/>
</dbReference>
<evidence type="ECO:0000259" key="1">
    <source>
        <dbReference type="PROSITE" id="PS50404"/>
    </source>
</evidence>
<evidence type="ECO:0000313" key="2">
    <source>
        <dbReference type="EMBL" id="CAD7281308.1"/>
    </source>
</evidence>
<dbReference type="PROSITE" id="PS50404">
    <property type="entry name" value="GST_NTER"/>
    <property type="match status" value="1"/>
</dbReference>
<protein>
    <recommendedName>
        <fullName evidence="1">GST N-terminal domain-containing protein</fullName>
    </recommendedName>
</protein>
<dbReference type="OrthoDB" id="6369627at2759"/>
<dbReference type="GO" id="GO:0006749">
    <property type="term" value="P:glutathione metabolic process"/>
    <property type="evidence" value="ECO:0007669"/>
    <property type="project" value="TreeGrafter"/>
</dbReference>
<reference evidence="2" key="1">
    <citation type="submission" date="2020-11" db="EMBL/GenBank/DDBJ databases">
        <authorList>
            <person name="Tran Van P."/>
        </authorList>
    </citation>
    <scope>NUCLEOTIDE SEQUENCE</scope>
</reference>
<sequence length="119" mass="14108">MATHRPVFGYWRLRGLGQSIKLLLAHAGVDYQLKEYPLDWEEWSADKYGLKLDFPNLPFYIDDQEGVRLTQSLTILRFLGRKHGLMPKIEKEIQRAELCEQQMEDLRKAIVELVYKDWV</sequence>
<dbReference type="EMBL" id="OA884794">
    <property type="protein sequence ID" value="CAD7281308.1"/>
    <property type="molecule type" value="Genomic_DNA"/>
</dbReference>
<evidence type="ECO:0000313" key="3">
    <source>
        <dbReference type="Proteomes" id="UP000678499"/>
    </source>
</evidence>
<dbReference type="InterPro" id="IPR050213">
    <property type="entry name" value="GST_superfamily"/>
</dbReference>
<dbReference type="SUPFAM" id="SSF52833">
    <property type="entry name" value="Thioredoxin-like"/>
    <property type="match status" value="1"/>
</dbReference>
<dbReference type="SFLD" id="SFLDS00019">
    <property type="entry name" value="Glutathione_Transferase_(cytos"/>
    <property type="match status" value="1"/>
</dbReference>
<dbReference type="EMBL" id="CAJPEX010002757">
    <property type="protein sequence ID" value="CAG0921460.1"/>
    <property type="molecule type" value="Genomic_DNA"/>
</dbReference>
<dbReference type="InterPro" id="IPR040079">
    <property type="entry name" value="Glutathione_S-Trfase"/>
</dbReference>
<dbReference type="PANTHER" id="PTHR11571">
    <property type="entry name" value="GLUTATHIONE S-TRANSFERASE"/>
    <property type="match status" value="1"/>
</dbReference>
<proteinExistence type="predicted"/>
<dbReference type="InterPro" id="IPR036249">
    <property type="entry name" value="Thioredoxin-like_sf"/>
</dbReference>
<dbReference type="Pfam" id="PF02798">
    <property type="entry name" value="GST_N"/>
    <property type="match status" value="1"/>
</dbReference>
<feature type="domain" description="GST N-terminal" evidence="1">
    <location>
        <begin position="4"/>
        <end position="87"/>
    </location>
</feature>
<gene>
    <name evidence="2" type="ORF">NMOB1V02_LOCUS8956</name>
</gene>
<keyword evidence="3" id="KW-1185">Reference proteome</keyword>